<reference evidence="2 3" key="1">
    <citation type="submission" date="2016-01" db="EMBL/GenBank/DDBJ databases">
        <title>The new phylogeny of the genus Mycobacterium.</title>
        <authorList>
            <person name="Tarcisio F."/>
            <person name="Conor M."/>
            <person name="Antonella G."/>
            <person name="Elisabetta G."/>
            <person name="Giulia F.S."/>
            <person name="Sara T."/>
            <person name="Anna F."/>
            <person name="Clotilde B."/>
            <person name="Roberto B."/>
            <person name="Veronica D.S."/>
            <person name="Fabio R."/>
            <person name="Monica P."/>
            <person name="Olivier J."/>
            <person name="Enrico T."/>
            <person name="Nicola S."/>
        </authorList>
    </citation>
    <scope>NUCLEOTIDE SEQUENCE [LARGE SCALE GENOMIC DNA]</scope>
    <source>
        <strain evidence="2 3">DSM 43505</strain>
    </source>
</reference>
<keyword evidence="3" id="KW-1185">Reference proteome</keyword>
<evidence type="ECO:0000313" key="2">
    <source>
        <dbReference type="EMBL" id="ORV80774.1"/>
    </source>
</evidence>
<evidence type="ECO:0000313" key="3">
    <source>
        <dbReference type="Proteomes" id="UP000193738"/>
    </source>
</evidence>
<accession>A0A1X1W2I6</accession>
<sequence length="162" mass="17697">MFPHRHDSGHSANPLSDEQAEAQVVDAAKQISQLVSLPDVYGGFAFQSCNDQGVPPYRGAVEMSFRLPLDDRKGYPAEVDPDAFFDQIAATMVAHGWADGPPPGLHPNGRVINSNGVMAIMSWGPSPGWSRIQLYGECRNLTDHRGDGKTSWKKITDQLHKG</sequence>
<evidence type="ECO:0008006" key="4">
    <source>
        <dbReference type="Google" id="ProtNLM"/>
    </source>
</evidence>
<evidence type="ECO:0000256" key="1">
    <source>
        <dbReference type="SAM" id="MobiDB-lite"/>
    </source>
</evidence>
<comment type="caution">
    <text evidence="2">The sequence shown here is derived from an EMBL/GenBank/DDBJ whole genome shotgun (WGS) entry which is preliminary data.</text>
</comment>
<dbReference type="RefSeq" id="WP_085104896.1">
    <property type="nucleotide sequence ID" value="NZ_LQOX01000001.1"/>
</dbReference>
<feature type="region of interest" description="Disordered" evidence="1">
    <location>
        <begin position="1"/>
        <end position="20"/>
    </location>
</feature>
<gene>
    <name evidence="2" type="ORF">AWC07_00010</name>
</gene>
<proteinExistence type="predicted"/>
<dbReference type="Proteomes" id="UP000193738">
    <property type="component" value="Unassembled WGS sequence"/>
</dbReference>
<organism evidence="2 3">
    <name type="scientific">Mycobacterium gastri</name>
    <dbReference type="NCBI Taxonomy" id="1777"/>
    <lineage>
        <taxon>Bacteria</taxon>
        <taxon>Bacillati</taxon>
        <taxon>Actinomycetota</taxon>
        <taxon>Actinomycetes</taxon>
        <taxon>Mycobacteriales</taxon>
        <taxon>Mycobacteriaceae</taxon>
        <taxon>Mycobacterium</taxon>
    </lineage>
</organism>
<protein>
    <recommendedName>
        <fullName evidence="4">Lipoprotein LppJ</fullName>
    </recommendedName>
</protein>
<dbReference type="EMBL" id="LQOX01000001">
    <property type="protein sequence ID" value="ORV80774.1"/>
    <property type="molecule type" value="Genomic_DNA"/>
</dbReference>
<dbReference type="AlphaFoldDB" id="A0A1X1W2I6"/>
<name>A0A1X1W2I6_MYCGS</name>